<protein>
    <submittedName>
        <fullName evidence="3">YdcF family protein</fullName>
    </submittedName>
</protein>
<comment type="caution">
    <text evidence="3">The sequence shown here is derived from an EMBL/GenBank/DDBJ whole genome shotgun (WGS) entry which is preliminary data.</text>
</comment>
<evidence type="ECO:0000259" key="2">
    <source>
        <dbReference type="Pfam" id="PF02698"/>
    </source>
</evidence>
<dbReference type="InterPro" id="IPR051599">
    <property type="entry name" value="Cell_Envelope_Assoc"/>
</dbReference>
<evidence type="ECO:0000256" key="1">
    <source>
        <dbReference type="SAM" id="MobiDB-lite"/>
    </source>
</evidence>
<dbReference type="InterPro" id="IPR003848">
    <property type="entry name" value="DUF218"/>
</dbReference>
<dbReference type="Proteomes" id="UP000535543">
    <property type="component" value="Unassembled WGS sequence"/>
</dbReference>
<name>A0A848KKD7_9NOCA</name>
<proteinExistence type="predicted"/>
<reference evidence="3 4" key="2">
    <citation type="submission" date="2020-06" db="EMBL/GenBank/DDBJ databases">
        <title>Antribacter stalactiti gen. nov., sp. nov., a new member of the family Nacardiaceae isolated from a cave.</title>
        <authorList>
            <person name="Kim I.S."/>
        </authorList>
    </citation>
    <scope>NUCLEOTIDE SEQUENCE [LARGE SCALE GENOMIC DNA]</scope>
    <source>
        <strain evidence="3 4">YC2-7</strain>
    </source>
</reference>
<accession>A0A848KKD7</accession>
<reference evidence="3 4" key="1">
    <citation type="submission" date="2019-05" db="EMBL/GenBank/DDBJ databases">
        <authorList>
            <person name="Lee S.D."/>
        </authorList>
    </citation>
    <scope>NUCLEOTIDE SEQUENCE [LARGE SCALE GENOMIC DNA]</scope>
    <source>
        <strain evidence="3 4">YC2-7</strain>
    </source>
</reference>
<dbReference type="CDD" id="cd06259">
    <property type="entry name" value="YdcF-like"/>
    <property type="match status" value="1"/>
</dbReference>
<evidence type="ECO:0000313" key="4">
    <source>
        <dbReference type="Proteomes" id="UP000535543"/>
    </source>
</evidence>
<dbReference type="PANTHER" id="PTHR30336">
    <property type="entry name" value="INNER MEMBRANE PROTEIN, PROBABLE PERMEASE"/>
    <property type="match status" value="1"/>
</dbReference>
<dbReference type="AlphaFoldDB" id="A0A848KKD7"/>
<keyword evidence="4" id="KW-1185">Reference proteome</keyword>
<feature type="domain" description="DUF218" evidence="2">
    <location>
        <begin position="108"/>
        <end position="229"/>
    </location>
</feature>
<dbReference type="GO" id="GO:0005886">
    <property type="term" value="C:plasma membrane"/>
    <property type="evidence" value="ECO:0007669"/>
    <property type="project" value="TreeGrafter"/>
</dbReference>
<gene>
    <name evidence="3" type="ORF">FGL95_27220</name>
</gene>
<sequence>MKSGAPKGSRNLAATESRIPPAPESLCESSCVTSSGSREISQRAIRRAVSPSCLDGPVTKSPWRSRVIRSSAVVAALGAGAVGAANVWIRVAASGRIVAAEDAPEWPVVVVLGAQVENTWPMAFLAGRLDMAAQLVHAGKARVVLVSGNGSGESGDEITAMTEYLVSKGIDRAKIVGDPLGLRTYDTFARAMHVFGIDRALVVSQGFHVPRAVALCREVGLDAIGVNGGCDCSARSLAKNRAREWLLARPKAVLDILFLDSPTVTSPPSDAVALALL</sequence>
<feature type="region of interest" description="Disordered" evidence="1">
    <location>
        <begin position="1"/>
        <end position="25"/>
    </location>
</feature>
<organism evidence="3 4">
    <name type="scientific">Antrihabitans stalactiti</name>
    <dbReference type="NCBI Taxonomy" id="2584121"/>
    <lineage>
        <taxon>Bacteria</taxon>
        <taxon>Bacillati</taxon>
        <taxon>Actinomycetota</taxon>
        <taxon>Actinomycetes</taxon>
        <taxon>Mycobacteriales</taxon>
        <taxon>Nocardiaceae</taxon>
        <taxon>Antrihabitans</taxon>
    </lineage>
</organism>
<dbReference type="EMBL" id="VCQU01000012">
    <property type="protein sequence ID" value="NMN98729.1"/>
    <property type="molecule type" value="Genomic_DNA"/>
</dbReference>
<dbReference type="PANTHER" id="PTHR30336:SF6">
    <property type="entry name" value="INTEGRAL MEMBRANE PROTEIN"/>
    <property type="match status" value="1"/>
</dbReference>
<evidence type="ECO:0000313" key="3">
    <source>
        <dbReference type="EMBL" id="NMN98729.1"/>
    </source>
</evidence>
<dbReference type="Pfam" id="PF02698">
    <property type="entry name" value="DUF218"/>
    <property type="match status" value="1"/>
</dbReference>